<sequence>MPRKRKQRPKLQLEGRDWIDRWQGESEVLVFLAICWGGGWHFTVNFSGDQPSTTPRSWSTRAACSWHPWSV</sequence>
<proteinExistence type="predicted"/>
<evidence type="ECO:0000313" key="1">
    <source>
        <dbReference type="EMBL" id="VFU45153.1"/>
    </source>
</evidence>
<reference evidence="1" key="1">
    <citation type="submission" date="2019-03" db="EMBL/GenBank/DDBJ databases">
        <authorList>
            <person name="Mank J."/>
            <person name="Almeida P."/>
        </authorList>
    </citation>
    <scope>NUCLEOTIDE SEQUENCE</scope>
    <source>
        <strain evidence="1">78183</strain>
    </source>
</reference>
<name>A0A6N2LUQ7_SALVM</name>
<organism evidence="1">
    <name type="scientific">Salix viminalis</name>
    <name type="common">Common osier</name>
    <name type="synonym">Basket willow</name>
    <dbReference type="NCBI Taxonomy" id="40686"/>
    <lineage>
        <taxon>Eukaryota</taxon>
        <taxon>Viridiplantae</taxon>
        <taxon>Streptophyta</taxon>
        <taxon>Embryophyta</taxon>
        <taxon>Tracheophyta</taxon>
        <taxon>Spermatophyta</taxon>
        <taxon>Magnoliopsida</taxon>
        <taxon>eudicotyledons</taxon>
        <taxon>Gunneridae</taxon>
        <taxon>Pentapetalae</taxon>
        <taxon>rosids</taxon>
        <taxon>fabids</taxon>
        <taxon>Malpighiales</taxon>
        <taxon>Salicaceae</taxon>
        <taxon>Saliceae</taxon>
        <taxon>Salix</taxon>
    </lineage>
</organism>
<accession>A0A6N2LUQ7</accession>
<dbReference type="AlphaFoldDB" id="A0A6N2LUQ7"/>
<protein>
    <submittedName>
        <fullName evidence="1">Uncharacterized protein</fullName>
    </submittedName>
</protein>
<dbReference type="EMBL" id="CAADRP010001619">
    <property type="protein sequence ID" value="VFU45153.1"/>
    <property type="molecule type" value="Genomic_DNA"/>
</dbReference>
<gene>
    <name evidence="1" type="ORF">SVIM_LOCUS281720</name>
</gene>